<comment type="caution">
    <text evidence="1">The sequence shown here is derived from an EMBL/GenBank/DDBJ whole genome shotgun (WGS) entry which is preliminary data.</text>
</comment>
<dbReference type="InterPro" id="IPR009003">
    <property type="entry name" value="Peptidase_S1_PA"/>
</dbReference>
<dbReference type="Gene3D" id="2.40.10.10">
    <property type="entry name" value="Trypsin-like serine proteases"/>
    <property type="match status" value="1"/>
</dbReference>
<keyword evidence="2" id="KW-1185">Reference proteome</keyword>
<organism evidence="1 2">
    <name type="scientific">Dyadobacter frigoris</name>
    <dbReference type="NCBI Taxonomy" id="2576211"/>
    <lineage>
        <taxon>Bacteria</taxon>
        <taxon>Pseudomonadati</taxon>
        <taxon>Bacteroidota</taxon>
        <taxon>Cytophagia</taxon>
        <taxon>Cytophagales</taxon>
        <taxon>Spirosomataceae</taxon>
        <taxon>Dyadobacter</taxon>
    </lineage>
</organism>
<name>A0A4U6D564_9BACT</name>
<protein>
    <submittedName>
        <fullName evidence="1">Trypsin-like peptidase domain-containing protein</fullName>
    </submittedName>
</protein>
<dbReference type="InterPro" id="IPR043504">
    <property type="entry name" value="Peptidase_S1_PA_chymotrypsin"/>
</dbReference>
<evidence type="ECO:0000313" key="2">
    <source>
        <dbReference type="Proteomes" id="UP000304900"/>
    </source>
</evidence>
<proteinExistence type="predicted"/>
<dbReference type="AlphaFoldDB" id="A0A4U6D564"/>
<dbReference type="OrthoDB" id="43375at2"/>
<evidence type="ECO:0000313" key="1">
    <source>
        <dbReference type="EMBL" id="TKT91158.1"/>
    </source>
</evidence>
<dbReference type="Pfam" id="PF13365">
    <property type="entry name" value="Trypsin_2"/>
    <property type="match status" value="1"/>
</dbReference>
<accession>A0A4U6D564</accession>
<gene>
    <name evidence="1" type="ORF">FDK13_16025</name>
</gene>
<sequence length="298" mass="34418">MFVEAIERVDQFTRPIHFIARYYGGSDIIPGTGTLFFINEDGFAITCRHIARQILYANQIYENYLKFKGELRRFERDPGFDTQKQFLEGKYKINSETPIRILSNFINCVNAYKSLTINLHPTQDLAVIQFRDYDTKFYQGHATFLKDTRDVKQGKYLCRLGYPFPEFTNYQLNKSTNDIEWIKEGRVNTPSFPIDGIITRHIGESNNIVGIEMSTPGLRGQSGGPLFDPNGVIYGMQSATRHLHLGFDQVNREVITDGQRKRVSNFPFLNVGQCVHVDVIKNYLRELKISFFEADEVK</sequence>
<dbReference type="Proteomes" id="UP000304900">
    <property type="component" value="Unassembled WGS sequence"/>
</dbReference>
<reference evidence="1 2" key="1">
    <citation type="submission" date="2019-05" db="EMBL/GenBank/DDBJ databases">
        <title>Dyadobacter AR-3-8 sp. nov., isolated from arctic soil.</title>
        <authorList>
            <person name="Chaudhary D.K."/>
        </authorList>
    </citation>
    <scope>NUCLEOTIDE SEQUENCE [LARGE SCALE GENOMIC DNA]</scope>
    <source>
        <strain evidence="1 2">AR-3-8</strain>
    </source>
</reference>
<dbReference type="EMBL" id="SZVO01000007">
    <property type="protein sequence ID" value="TKT91158.1"/>
    <property type="molecule type" value="Genomic_DNA"/>
</dbReference>
<dbReference type="SUPFAM" id="SSF50494">
    <property type="entry name" value="Trypsin-like serine proteases"/>
    <property type="match status" value="1"/>
</dbReference>
<dbReference type="RefSeq" id="WP_137341019.1">
    <property type="nucleotide sequence ID" value="NZ_BSQH01000013.1"/>
</dbReference>